<dbReference type="AlphaFoldDB" id="A0A1X6MM37"/>
<reference evidence="1 2" key="1">
    <citation type="submission" date="2017-04" db="EMBL/GenBank/DDBJ databases">
        <title>Genome Sequence of the Model Brown-Rot Fungus Postia placenta SB12.</title>
        <authorList>
            <consortium name="DOE Joint Genome Institute"/>
            <person name="Gaskell J."/>
            <person name="Kersten P."/>
            <person name="Larrondo L.F."/>
            <person name="Canessa P."/>
            <person name="Martinez D."/>
            <person name="Hibbett D."/>
            <person name="Schmoll M."/>
            <person name="Kubicek C.P."/>
            <person name="Martinez A.T."/>
            <person name="Yadav J."/>
            <person name="Master E."/>
            <person name="Magnuson J.K."/>
            <person name="James T."/>
            <person name="Yaver D."/>
            <person name="Berka R."/>
            <person name="Labutti K."/>
            <person name="Lipzen A."/>
            <person name="Aerts A."/>
            <person name="Barry K."/>
            <person name="Henrissat B."/>
            <person name="Blanchette R."/>
            <person name="Grigoriev I."/>
            <person name="Cullen D."/>
        </authorList>
    </citation>
    <scope>NUCLEOTIDE SEQUENCE [LARGE SCALE GENOMIC DNA]</scope>
    <source>
        <strain evidence="1 2">MAD-698-R-SB12</strain>
    </source>
</reference>
<evidence type="ECO:0000313" key="2">
    <source>
        <dbReference type="Proteomes" id="UP000194127"/>
    </source>
</evidence>
<name>A0A1X6MM37_9APHY</name>
<evidence type="ECO:0008006" key="3">
    <source>
        <dbReference type="Google" id="ProtNLM"/>
    </source>
</evidence>
<organism evidence="1 2">
    <name type="scientific">Postia placenta MAD-698-R-SB12</name>
    <dbReference type="NCBI Taxonomy" id="670580"/>
    <lineage>
        <taxon>Eukaryota</taxon>
        <taxon>Fungi</taxon>
        <taxon>Dikarya</taxon>
        <taxon>Basidiomycota</taxon>
        <taxon>Agaricomycotina</taxon>
        <taxon>Agaricomycetes</taxon>
        <taxon>Polyporales</taxon>
        <taxon>Adustoporiaceae</taxon>
        <taxon>Rhodonia</taxon>
    </lineage>
</organism>
<protein>
    <recommendedName>
        <fullName evidence="3">Reverse transcriptase zinc-binding domain-containing protein</fullName>
    </recommendedName>
</protein>
<keyword evidence="2" id="KW-1185">Reference proteome</keyword>
<feature type="non-terminal residue" evidence="1">
    <location>
        <position position="1"/>
    </location>
</feature>
<dbReference type="Proteomes" id="UP000194127">
    <property type="component" value="Unassembled WGS sequence"/>
</dbReference>
<dbReference type="EMBL" id="KZ110608">
    <property type="protein sequence ID" value="OSX57339.1"/>
    <property type="molecule type" value="Genomic_DNA"/>
</dbReference>
<dbReference type="OrthoDB" id="3267074at2759"/>
<proteinExistence type="predicted"/>
<accession>A0A1X6MM37</accession>
<dbReference type="RefSeq" id="XP_024334133.1">
    <property type="nucleotide sequence ID" value="XM_024487110.1"/>
</dbReference>
<dbReference type="GeneID" id="36332059"/>
<sequence length="89" mass="10331">HLFRLGKVNSVRCSCSTDDETVIHFLLQCPNWNRAHAPLRRAFPPSNLQLLSRVDTAPSCFLIFSFSRARTRDLCTTCLIWTHCYLLYD</sequence>
<gene>
    <name evidence="1" type="ORF">POSPLADRAFT_1156842</name>
</gene>
<evidence type="ECO:0000313" key="1">
    <source>
        <dbReference type="EMBL" id="OSX57339.1"/>
    </source>
</evidence>